<dbReference type="EMBL" id="JAMXQS010000003">
    <property type="protein sequence ID" value="MCO6049342.1"/>
    <property type="molecule type" value="Genomic_DNA"/>
</dbReference>
<evidence type="ECO:0000256" key="4">
    <source>
        <dbReference type="ARBA" id="ARBA00022741"/>
    </source>
</evidence>
<feature type="domain" description="Biotin carboxylation" evidence="9">
    <location>
        <begin position="1"/>
        <end position="446"/>
    </location>
</feature>
<keyword evidence="3 10" id="KW-0436">Ligase</keyword>
<sequence length="448" mass="49589">MKRVLIANRGEIALRAVRACRKAGLESVAVYSRADAASPHVWAADHAVCIGAASPSGSYLLADLLIEVARSTGCDAVYPGYGFLSERESFAKACIEAGLIFVGPSPEVIATMGDKASARRTAQALGVPVVPGSKDGFVSAEAALPYAKEMDFPLLLKASAGGGGRGMRVVRDITDFKSMFEQASAEALSAFGNGEIYIERFFENVRHIEVQVFGDSHGNYRHLWERDCSVQRRHQKLVEEAPSPLMSDKVRREMTDAALAMIEKIEYRNAGTIEFIFDVATQKFFFIEMNTRIQVEHPVTELLTGLDLVVEQLRVAAGEQISFDQMKTLPDRAAIEWRICAEDPVRGFAPGPGRIIRWRAPGGKNVRLDSHVYEGYEVPPHYDSMIAKLLVGGRDRKEVLERSRRALDDFQVAGIPTTLSFHRELLKNPAFQEASIHTRWLDERNAAH</sequence>
<dbReference type="PROSITE" id="PS00866">
    <property type="entry name" value="CPSASE_1"/>
    <property type="match status" value="1"/>
</dbReference>
<dbReference type="PANTHER" id="PTHR48095">
    <property type="entry name" value="PYRUVATE CARBOXYLASE SUBUNIT A"/>
    <property type="match status" value="1"/>
</dbReference>
<keyword evidence="4 7" id="KW-0547">Nucleotide-binding</keyword>
<comment type="caution">
    <text evidence="10">The sequence shown here is derived from an EMBL/GenBank/DDBJ whole genome shotgun (WGS) entry which is preliminary data.</text>
</comment>
<dbReference type="Gene3D" id="3.30.470.20">
    <property type="entry name" value="ATP-grasp fold, B domain"/>
    <property type="match status" value="1"/>
</dbReference>
<reference evidence="10 11" key="1">
    <citation type="submission" date="2022-06" db="EMBL/GenBank/DDBJ databases">
        <title>Mesorhizobium sp. strain RP14 Genome sequencing and assembly.</title>
        <authorList>
            <person name="Kim I."/>
        </authorList>
    </citation>
    <scope>NUCLEOTIDE SEQUENCE [LARGE SCALE GENOMIC DNA]</scope>
    <source>
        <strain evidence="11">RP14(2022)</strain>
    </source>
</reference>
<dbReference type="PROSITE" id="PS00867">
    <property type="entry name" value="CPSASE_2"/>
    <property type="match status" value="1"/>
</dbReference>
<dbReference type="SUPFAM" id="SSF52440">
    <property type="entry name" value="PreATP-grasp domain"/>
    <property type="match status" value="1"/>
</dbReference>
<name>A0ABT1C3H7_9HYPH</name>
<protein>
    <recommendedName>
        <fullName evidence="2">biotin carboxylase</fullName>
        <ecNumber evidence="2">6.3.4.14</ecNumber>
    </recommendedName>
</protein>
<dbReference type="InterPro" id="IPR005479">
    <property type="entry name" value="CPAse_ATP-bd"/>
</dbReference>
<keyword evidence="11" id="KW-1185">Reference proteome</keyword>
<evidence type="ECO:0000313" key="10">
    <source>
        <dbReference type="EMBL" id="MCO6049342.1"/>
    </source>
</evidence>
<dbReference type="SUPFAM" id="SSF56059">
    <property type="entry name" value="Glutathione synthetase ATP-binding domain-like"/>
    <property type="match status" value="1"/>
</dbReference>
<dbReference type="InterPro" id="IPR005481">
    <property type="entry name" value="BC-like_N"/>
</dbReference>
<dbReference type="Proteomes" id="UP001205906">
    <property type="component" value="Unassembled WGS sequence"/>
</dbReference>
<evidence type="ECO:0000256" key="1">
    <source>
        <dbReference type="ARBA" id="ARBA00003761"/>
    </source>
</evidence>
<dbReference type="InterPro" id="IPR016185">
    <property type="entry name" value="PreATP-grasp_dom_sf"/>
</dbReference>
<evidence type="ECO:0000256" key="3">
    <source>
        <dbReference type="ARBA" id="ARBA00022598"/>
    </source>
</evidence>
<dbReference type="InterPro" id="IPR011054">
    <property type="entry name" value="Rudment_hybrid_motif"/>
</dbReference>
<keyword evidence="5 7" id="KW-0067">ATP-binding</keyword>
<dbReference type="RefSeq" id="WP_252817088.1">
    <property type="nucleotide sequence ID" value="NZ_JAMXQS010000003.1"/>
</dbReference>
<dbReference type="SMART" id="SM00878">
    <property type="entry name" value="Biotin_carb_C"/>
    <property type="match status" value="1"/>
</dbReference>
<dbReference type="PANTHER" id="PTHR48095:SF2">
    <property type="entry name" value="BIOTIN CARBOXYLASE, CHLOROPLASTIC"/>
    <property type="match status" value="1"/>
</dbReference>
<dbReference type="Pfam" id="PF02785">
    <property type="entry name" value="Biotin_carb_C"/>
    <property type="match status" value="1"/>
</dbReference>
<dbReference type="InterPro" id="IPR005482">
    <property type="entry name" value="Biotin_COase_C"/>
</dbReference>
<dbReference type="EC" id="6.3.4.14" evidence="2"/>
<dbReference type="Pfam" id="PF02786">
    <property type="entry name" value="CPSase_L_D2"/>
    <property type="match status" value="1"/>
</dbReference>
<evidence type="ECO:0000313" key="11">
    <source>
        <dbReference type="Proteomes" id="UP001205906"/>
    </source>
</evidence>
<feature type="domain" description="ATP-grasp" evidence="8">
    <location>
        <begin position="119"/>
        <end position="317"/>
    </location>
</feature>
<dbReference type="NCBIfam" id="NF006367">
    <property type="entry name" value="PRK08591.1"/>
    <property type="match status" value="1"/>
</dbReference>
<dbReference type="PROSITE" id="PS50975">
    <property type="entry name" value="ATP_GRASP"/>
    <property type="match status" value="1"/>
</dbReference>
<gene>
    <name evidence="10" type="ORF">NGM99_06010</name>
</gene>
<evidence type="ECO:0000256" key="5">
    <source>
        <dbReference type="ARBA" id="ARBA00022840"/>
    </source>
</evidence>
<dbReference type="PROSITE" id="PS50979">
    <property type="entry name" value="BC"/>
    <property type="match status" value="1"/>
</dbReference>
<evidence type="ECO:0000259" key="8">
    <source>
        <dbReference type="PROSITE" id="PS50975"/>
    </source>
</evidence>
<dbReference type="InterPro" id="IPR011764">
    <property type="entry name" value="Biotin_carboxylation_dom"/>
</dbReference>
<evidence type="ECO:0000256" key="2">
    <source>
        <dbReference type="ARBA" id="ARBA00013263"/>
    </source>
</evidence>
<evidence type="ECO:0000256" key="7">
    <source>
        <dbReference type="PROSITE-ProRule" id="PRU00409"/>
    </source>
</evidence>
<dbReference type="InterPro" id="IPR011761">
    <property type="entry name" value="ATP-grasp"/>
</dbReference>
<dbReference type="SUPFAM" id="SSF51246">
    <property type="entry name" value="Rudiment single hybrid motif"/>
    <property type="match status" value="1"/>
</dbReference>
<comment type="catalytic activity">
    <reaction evidence="6">
        <text>N(6)-biotinyl-L-lysyl-[protein] + hydrogencarbonate + ATP = N(6)-carboxybiotinyl-L-lysyl-[protein] + ADP + phosphate + H(+)</text>
        <dbReference type="Rhea" id="RHEA:13501"/>
        <dbReference type="Rhea" id="RHEA-COMP:10505"/>
        <dbReference type="Rhea" id="RHEA-COMP:10506"/>
        <dbReference type="ChEBI" id="CHEBI:15378"/>
        <dbReference type="ChEBI" id="CHEBI:17544"/>
        <dbReference type="ChEBI" id="CHEBI:30616"/>
        <dbReference type="ChEBI" id="CHEBI:43474"/>
        <dbReference type="ChEBI" id="CHEBI:83144"/>
        <dbReference type="ChEBI" id="CHEBI:83145"/>
        <dbReference type="ChEBI" id="CHEBI:456216"/>
        <dbReference type="EC" id="6.3.4.14"/>
    </reaction>
</comment>
<organism evidence="10 11">
    <name type="scientific">Mesorhizobium liriopis</name>
    <dbReference type="NCBI Taxonomy" id="2953882"/>
    <lineage>
        <taxon>Bacteria</taxon>
        <taxon>Pseudomonadati</taxon>
        <taxon>Pseudomonadota</taxon>
        <taxon>Alphaproteobacteria</taxon>
        <taxon>Hyphomicrobiales</taxon>
        <taxon>Phyllobacteriaceae</taxon>
        <taxon>Mesorhizobium</taxon>
    </lineage>
</organism>
<dbReference type="Pfam" id="PF00289">
    <property type="entry name" value="Biotin_carb_N"/>
    <property type="match status" value="1"/>
</dbReference>
<comment type="function">
    <text evidence="1">This protein is a component of the acetyl coenzyme A carboxylase complex; first, biotin carboxylase catalyzes the carboxylation of the carrier protein and then the transcarboxylase transfers the carboxyl group to form malonyl-CoA.</text>
</comment>
<evidence type="ECO:0000256" key="6">
    <source>
        <dbReference type="ARBA" id="ARBA00048600"/>
    </source>
</evidence>
<accession>A0ABT1C3H7</accession>
<dbReference type="InterPro" id="IPR051602">
    <property type="entry name" value="ACC_Biotin_Carboxylase"/>
</dbReference>
<evidence type="ECO:0000259" key="9">
    <source>
        <dbReference type="PROSITE" id="PS50979"/>
    </source>
</evidence>
<proteinExistence type="predicted"/>
<dbReference type="GO" id="GO:0003989">
    <property type="term" value="F:acetyl-CoA carboxylase activity"/>
    <property type="evidence" value="ECO:0007669"/>
    <property type="project" value="UniProtKB-EC"/>
</dbReference>